<keyword evidence="3" id="KW-1003">Cell membrane</keyword>
<evidence type="ECO:0000256" key="7">
    <source>
        <dbReference type="RuleBase" id="RU363032"/>
    </source>
</evidence>
<dbReference type="RefSeq" id="WP_154523367.1">
    <property type="nucleotide sequence ID" value="NZ_JAETPD010000035.1"/>
</dbReference>
<evidence type="ECO:0000256" key="4">
    <source>
        <dbReference type="ARBA" id="ARBA00022692"/>
    </source>
</evidence>
<sequence>MKKTYGVLRHLTVLLICLLCMSPFLVLLNLSLNTPQHNLYEDSLIVPDFYFGNYAEGWVKSNIGRAMVNSGIIAFAALAVIVLLGAMAGYTVARFPNRFNRMVFSVLLGCMMIPGIINTVPLYTLMIRIKAVNTLWGMALVCATLALPQAVFVFSGFIQSIPKELEEAAIIDGCSYFTAFWRVVFPLLKPSVAAVVILNGFGIWNNYSQAVFFLQSSEKHNVPQALSVYFQQFAGAQWNLMAATAVIAIIPVVAVFLVFQKRIMSGLTEGAIKG</sequence>
<evidence type="ECO:0000256" key="3">
    <source>
        <dbReference type="ARBA" id="ARBA00022475"/>
    </source>
</evidence>
<dbReference type="Gene3D" id="1.10.3720.10">
    <property type="entry name" value="MetI-like"/>
    <property type="match status" value="1"/>
</dbReference>
<gene>
    <name evidence="9" type="ORF">FYJ76_13155</name>
</gene>
<reference evidence="9 10" key="1">
    <citation type="submission" date="2019-08" db="EMBL/GenBank/DDBJ databases">
        <title>In-depth cultivation of the pig gut microbiome towards novel bacterial diversity and tailored functional studies.</title>
        <authorList>
            <person name="Wylensek D."/>
            <person name="Hitch T.C.A."/>
            <person name="Clavel T."/>
        </authorList>
    </citation>
    <scope>NUCLEOTIDE SEQUENCE [LARGE SCALE GENOMIC DNA]</scope>
    <source>
        <strain evidence="9 10">WCA3-601-WT-6J</strain>
    </source>
</reference>
<evidence type="ECO:0000259" key="8">
    <source>
        <dbReference type="PROSITE" id="PS50928"/>
    </source>
</evidence>
<keyword evidence="5 7" id="KW-1133">Transmembrane helix</keyword>
<dbReference type="Pfam" id="PF00528">
    <property type="entry name" value="BPD_transp_1"/>
    <property type="match status" value="1"/>
</dbReference>
<name>A0A6I2U9P6_9FIRM</name>
<feature type="domain" description="ABC transmembrane type-1" evidence="8">
    <location>
        <begin position="67"/>
        <end position="259"/>
    </location>
</feature>
<evidence type="ECO:0000256" key="1">
    <source>
        <dbReference type="ARBA" id="ARBA00004651"/>
    </source>
</evidence>
<dbReference type="InterPro" id="IPR000515">
    <property type="entry name" value="MetI-like"/>
</dbReference>
<evidence type="ECO:0000256" key="2">
    <source>
        <dbReference type="ARBA" id="ARBA00022448"/>
    </source>
</evidence>
<dbReference type="CDD" id="cd06261">
    <property type="entry name" value="TM_PBP2"/>
    <property type="match status" value="1"/>
</dbReference>
<proteinExistence type="inferred from homology"/>
<evidence type="ECO:0000313" key="10">
    <source>
        <dbReference type="Proteomes" id="UP000431913"/>
    </source>
</evidence>
<comment type="similarity">
    <text evidence="7">Belongs to the binding-protein-dependent transport system permease family.</text>
</comment>
<comment type="caution">
    <text evidence="9">The sequence shown here is derived from an EMBL/GenBank/DDBJ whole genome shotgun (WGS) entry which is preliminary data.</text>
</comment>
<dbReference type="PROSITE" id="PS50928">
    <property type="entry name" value="ABC_TM1"/>
    <property type="match status" value="1"/>
</dbReference>
<evidence type="ECO:0000256" key="5">
    <source>
        <dbReference type="ARBA" id="ARBA00022989"/>
    </source>
</evidence>
<keyword evidence="6 7" id="KW-0472">Membrane</keyword>
<keyword evidence="4 7" id="KW-0812">Transmembrane</keyword>
<protein>
    <submittedName>
        <fullName evidence="9">Carbohydrate ABC transporter permease</fullName>
    </submittedName>
</protein>
<feature type="transmembrane region" description="Helical" evidence="7">
    <location>
        <begin position="135"/>
        <end position="158"/>
    </location>
</feature>
<dbReference type="AlphaFoldDB" id="A0A6I2U9P6"/>
<dbReference type="GO" id="GO:0005886">
    <property type="term" value="C:plasma membrane"/>
    <property type="evidence" value="ECO:0007669"/>
    <property type="project" value="UniProtKB-SubCell"/>
</dbReference>
<accession>A0A6I2U9P6</accession>
<dbReference type="PANTHER" id="PTHR43744:SF3">
    <property type="entry name" value="LACTOSE TRANSPORT SYSTEM PERMEASE PROTEIN LACG"/>
    <property type="match status" value="1"/>
</dbReference>
<evidence type="ECO:0000313" key="9">
    <source>
        <dbReference type="EMBL" id="MST92864.1"/>
    </source>
</evidence>
<feature type="transmembrane region" description="Helical" evidence="7">
    <location>
        <begin position="179"/>
        <end position="204"/>
    </location>
</feature>
<dbReference type="Proteomes" id="UP000431913">
    <property type="component" value="Unassembled WGS sequence"/>
</dbReference>
<dbReference type="PANTHER" id="PTHR43744">
    <property type="entry name" value="ABC TRANSPORTER PERMEASE PROTEIN MG189-RELATED-RELATED"/>
    <property type="match status" value="1"/>
</dbReference>
<comment type="subcellular location">
    <subcellularLocation>
        <location evidence="1 7">Cell membrane</location>
        <topology evidence="1 7">Multi-pass membrane protein</topology>
    </subcellularLocation>
</comment>
<dbReference type="EMBL" id="VUNJ01000015">
    <property type="protein sequence ID" value="MST92864.1"/>
    <property type="molecule type" value="Genomic_DNA"/>
</dbReference>
<dbReference type="SUPFAM" id="SSF161098">
    <property type="entry name" value="MetI-like"/>
    <property type="match status" value="1"/>
</dbReference>
<keyword evidence="2 7" id="KW-0813">Transport</keyword>
<feature type="transmembrane region" description="Helical" evidence="7">
    <location>
        <begin position="102"/>
        <end position="123"/>
    </location>
</feature>
<feature type="transmembrane region" description="Helical" evidence="7">
    <location>
        <begin position="238"/>
        <end position="259"/>
    </location>
</feature>
<evidence type="ECO:0000256" key="6">
    <source>
        <dbReference type="ARBA" id="ARBA00023136"/>
    </source>
</evidence>
<dbReference type="InterPro" id="IPR035906">
    <property type="entry name" value="MetI-like_sf"/>
</dbReference>
<organism evidence="9 10">
    <name type="scientific">Ruthenibacterium lactatiformans</name>
    <dbReference type="NCBI Taxonomy" id="1550024"/>
    <lineage>
        <taxon>Bacteria</taxon>
        <taxon>Bacillati</taxon>
        <taxon>Bacillota</taxon>
        <taxon>Clostridia</taxon>
        <taxon>Eubacteriales</taxon>
        <taxon>Oscillospiraceae</taxon>
        <taxon>Ruthenibacterium</taxon>
    </lineage>
</organism>
<feature type="transmembrane region" description="Helical" evidence="7">
    <location>
        <begin position="66"/>
        <end position="90"/>
    </location>
</feature>
<feature type="transmembrane region" description="Helical" evidence="7">
    <location>
        <begin position="12"/>
        <end position="32"/>
    </location>
</feature>
<dbReference type="GO" id="GO:0055085">
    <property type="term" value="P:transmembrane transport"/>
    <property type="evidence" value="ECO:0007669"/>
    <property type="project" value="InterPro"/>
</dbReference>